<organism evidence="5">
    <name type="scientific">Rodentolepis nana</name>
    <name type="common">Dwarf tapeworm</name>
    <name type="synonym">Hymenolepis nana</name>
    <dbReference type="NCBI Taxonomy" id="102285"/>
    <lineage>
        <taxon>Eukaryota</taxon>
        <taxon>Metazoa</taxon>
        <taxon>Spiralia</taxon>
        <taxon>Lophotrochozoa</taxon>
        <taxon>Platyhelminthes</taxon>
        <taxon>Cestoda</taxon>
        <taxon>Eucestoda</taxon>
        <taxon>Cyclophyllidea</taxon>
        <taxon>Hymenolepididae</taxon>
        <taxon>Rodentolepis</taxon>
    </lineage>
</organism>
<evidence type="ECO:0000259" key="2">
    <source>
        <dbReference type="Pfam" id="PF19017"/>
    </source>
</evidence>
<dbReference type="Pfam" id="PF19017">
    <property type="entry name" value="DUF5746"/>
    <property type="match status" value="1"/>
</dbReference>
<feature type="transmembrane region" description="Helical" evidence="1">
    <location>
        <begin position="56"/>
        <end position="78"/>
    </location>
</feature>
<reference evidence="5" key="1">
    <citation type="submission" date="2017-02" db="UniProtKB">
        <authorList>
            <consortium name="WormBaseParasite"/>
        </authorList>
    </citation>
    <scope>IDENTIFICATION</scope>
</reference>
<keyword evidence="1" id="KW-1133">Transmembrane helix</keyword>
<evidence type="ECO:0000256" key="1">
    <source>
        <dbReference type="SAM" id="Phobius"/>
    </source>
</evidence>
<keyword evidence="1" id="KW-0812">Transmembrane</keyword>
<evidence type="ECO:0000313" key="4">
    <source>
        <dbReference type="Proteomes" id="UP000278807"/>
    </source>
</evidence>
<keyword evidence="1" id="KW-0472">Membrane</keyword>
<proteinExistence type="predicted"/>
<dbReference type="AlphaFoldDB" id="A0A0R3TYK6"/>
<name>A0A0R3TYK6_RODNA</name>
<dbReference type="Proteomes" id="UP000278807">
    <property type="component" value="Unassembled WGS sequence"/>
</dbReference>
<evidence type="ECO:0000313" key="3">
    <source>
        <dbReference type="EMBL" id="VDO14474.1"/>
    </source>
</evidence>
<gene>
    <name evidence="3" type="ORF">HNAJ_LOCUS12929</name>
</gene>
<dbReference type="EMBL" id="UZAE01014796">
    <property type="protein sequence ID" value="VDO14474.1"/>
    <property type="molecule type" value="Genomic_DNA"/>
</dbReference>
<evidence type="ECO:0000313" key="5">
    <source>
        <dbReference type="WBParaSite" id="HNAJ_0001295501-mRNA-1"/>
    </source>
</evidence>
<keyword evidence="4" id="KW-1185">Reference proteome</keyword>
<dbReference type="OrthoDB" id="6219733at2759"/>
<reference evidence="3 4" key="2">
    <citation type="submission" date="2018-11" db="EMBL/GenBank/DDBJ databases">
        <authorList>
            <consortium name="Pathogen Informatics"/>
        </authorList>
    </citation>
    <scope>NUCLEOTIDE SEQUENCE [LARGE SCALE GENOMIC DNA]</scope>
</reference>
<dbReference type="InterPro" id="IPR043955">
    <property type="entry name" value="DUF5746"/>
</dbReference>
<sequence>MHEYHVGIVDESFPYEDSELEYLRRRRVQRHAKADYSRENLFPMPSCIRLCSNWKFWVVLISLACIICIIFIVIWINWTRSRSGNVWGDEGPLGPEQPPAVCYKCSNYAHIMDGRELNSNIDIERGEGGGAEVGGALGIAVEIEGPRQELCQEVVNRTALAETQVLSNDDCGDSLYNGCFKMITKTYRMTSNIGHELLSVTIVTRNCVEIPKGFPLGCYKTFGGGGMERETCYCKGNYCNSALPLHSSLLLHLFLFTLAKLFR</sequence>
<accession>A0A0R3TYK6</accession>
<protein>
    <submittedName>
        <fullName evidence="5">DUF5746 domain-containing protein</fullName>
    </submittedName>
</protein>
<feature type="domain" description="DUF5746" evidence="2">
    <location>
        <begin position="59"/>
        <end position="240"/>
    </location>
</feature>
<dbReference type="WBParaSite" id="HNAJ_0001295501-mRNA-1">
    <property type="protein sequence ID" value="HNAJ_0001295501-mRNA-1"/>
    <property type="gene ID" value="HNAJ_0001295501"/>
</dbReference>